<name>A0A9P4HSW0_9PEZI</name>
<keyword evidence="5" id="KW-0547">Nucleotide-binding</keyword>
<feature type="region of interest" description="Disordered" evidence="9">
    <location>
        <begin position="1"/>
        <end position="102"/>
    </location>
</feature>
<evidence type="ECO:0000313" key="11">
    <source>
        <dbReference type="EMBL" id="KAF2087384.1"/>
    </source>
</evidence>
<dbReference type="InterPro" id="IPR032677">
    <property type="entry name" value="GTP_cyclohydro_II"/>
</dbReference>
<dbReference type="EC" id="3.5.4.25" evidence="3"/>
<feature type="compositionally biased region" description="Pro residues" evidence="9">
    <location>
        <begin position="49"/>
        <end position="67"/>
    </location>
</feature>
<feature type="domain" description="GTP cyclohydrolase II" evidence="10">
    <location>
        <begin position="215"/>
        <end position="341"/>
    </location>
</feature>
<keyword evidence="6" id="KW-0378">Hydrolase</keyword>
<dbReference type="Proteomes" id="UP000799776">
    <property type="component" value="Unassembled WGS sequence"/>
</dbReference>
<sequence length="385" mass="42023">MPEFPAHASPALPSVTSPQPQRPHPPTRNISELHLDAARQQLDRHEGTLPPPQPPALVSPAFTPPSTPGGSETGILAREPPSHPVDNSTVSPEDDDPATNPALLETLPYVNCVVRARIPTTTGKEMFLHVYNNNVDKKEHLAIVFGNNIRSRSLDAPREGETERDRMIRGAYVGRLYPGRTSSRLEQIKRDEGVGAGGPVVTTTTPPEPAPEAKAPLVRIHSECYTGETVWSARCDCGEQLDEAARLMSLPNSSGGVIIYLRQEGRGIGLAEKLKAYNLQDLGNDTYEANLLLRHPADARSYGLATAMLLDLGLGGQRGIRLLTNNPDKVRAVEGPRREVVVKERVEMVPLAWKRGEKGSEEVEQYLSTKIEKFKHLLSPNGQAA</sequence>
<evidence type="ECO:0000256" key="5">
    <source>
        <dbReference type="ARBA" id="ARBA00022741"/>
    </source>
</evidence>
<dbReference type="EMBL" id="ML978720">
    <property type="protein sequence ID" value="KAF2087384.1"/>
    <property type="molecule type" value="Genomic_DNA"/>
</dbReference>
<dbReference type="PANTHER" id="PTHR21327:SF29">
    <property type="entry name" value="GTP CYCLOHYDROLASE-2"/>
    <property type="match status" value="1"/>
</dbReference>
<keyword evidence="7" id="KW-0342">GTP-binding</keyword>
<dbReference type="AlphaFoldDB" id="A0A9P4HSW0"/>
<gene>
    <name evidence="11" type="ORF">K490DRAFT_65774</name>
</gene>
<organism evidence="11 12">
    <name type="scientific">Saccharata proteae CBS 121410</name>
    <dbReference type="NCBI Taxonomy" id="1314787"/>
    <lineage>
        <taxon>Eukaryota</taxon>
        <taxon>Fungi</taxon>
        <taxon>Dikarya</taxon>
        <taxon>Ascomycota</taxon>
        <taxon>Pezizomycotina</taxon>
        <taxon>Dothideomycetes</taxon>
        <taxon>Dothideomycetes incertae sedis</taxon>
        <taxon>Botryosphaeriales</taxon>
        <taxon>Saccharataceae</taxon>
        <taxon>Saccharata</taxon>
    </lineage>
</organism>
<keyword evidence="12" id="KW-1185">Reference proteome</keyword>
<protein>
    <recommendedName>
        <fullName evidence="3">GTP cyclohydrolase II</fullName>
        <ecNumber evidence="3">3.5.4.25</ecNumber>
    </recommendedName>
</protein>
<comment type="similarity">
    <text evidence="2">Belongs to the GTP cyclohydrolase II family.</text>
</comment>
<proteinExistence type="inferred from homology"/>
<accession>A0A9P4HSW0</accession>
<dbReference type="Pfam" id="PF00925">
    <property type="entry name" value="GTP_cyclohydro2"/>
    <property type="match status" value="1"/>
</dbReference>
<keyword evidence="4" id="KW-0686">Riboflavin biosynthesis</keyword>
<comment type="catalytic activity">
    <reaction evidence="8">
        <text>GTP + 4 H2O = 2,5-diamino-6-hydroxy-4-(5-phosphoribosylamino)-pyrimidine + formate + 2 phosphate + 3 H(+)</text>
        <dbReference type="Rhea" id="RHEA:23704"/>
        <dbReference type="ChEBI" id="CHEBI:15377"/>
        <dbReference type="ChEBI" id="CHEBI:15378"/>
        <dbReference type="ChEBI" id="CHEBI:15740"/>
        <dbReference type="ChEBI" id="CHEBI:37565"/>
        <dbReference type="ChEBI" id="CHEBI:43474"/>
        <dbReference type="ChEBI" id="CHEBI:58614"/>
        <dbReference type="EC" id="3.5.4.25"/>
    </reaction>
</comment>
<evidence type="ECO:0000256" key="6">
    <source>
        <dbReference type="ARBA" id="ARBA00022801"/>
    </source>
</evidence>
<dbReference type="InterPro" id="IPR036144">
    <property type="entry name" value="RibA-like_sf"/>
</dbReference>
<evidence type="ECO:0000256" key="9">
    <source>
        <dbReference type="SAM" id="MobiDB-lite"/>
    </source>
</evidence>
<dbReference type="PANTHER" id="PTHR21327">
    <property type="entry name" value="GTP CYCLOHYDROLASE II-RELATED"/>
    <property type="match status" value="1"/>
</dbReference>
<evidence type="ECO:0000256" key="4">
    <source>
        <dbReference type="ARBA" id="ARBA00022619"/>
    </source>
</evidence>
<comment type="pathway">
    <text evidence="1">Cofactor biosynthesis; riboflavin biosynthesis.</text>
</comment>
<evidence type="ECO:0000256" key="1">
    <source>
        <dbReference type="ARBA" id="ARBA00005104"/>
    </source>
</evidence>
<dbReference type="NCBIfam" id="NF001591">
    <property type="entry name" value="PRK00393.1"/>
    <property type="match status" value="1"/>
</dbReference>
<dbReference type="OrthoDB" id="5569761at2759"/>
<evidence type="ECO:0000259" key="10">
    <source>
        <dbReference type="Pfam" id="PF00925"/>
    </source>
</evidence>
<dbReference type="SUPFAM" id="SSF142695">
    <property type="entry name" value="RibA-like"/>
    <property type="match status" value="1"/>
</dbReference>
<evidence type="ECO:0000256" key="2">
    <source>
        <dbReference type="ARBA" id="ARBA00008131"/>
    </source>
</evidence>
<reference evidence="11" key="1">
    <citation type="journal article" date="2020" name="Stud. Mycol.">
        <title>101 Dothideomycetes genomes: a test case for predicting lifestyles and emergence of pathogens.</title>
        <authorList>
            <person name="Haridas S."/>
            <person name="Albert R."/>
            <person name="Binder M."/>
            <person name="Bloem J."/>
            <person name="Labutti K."/>
            <person name="Salamov A."/>
            <person name="Andreopoulos B."/>
            <person name="Baker S."/>
            <person name="Barry K."/>
            <person name="Bills G."/>
            <person name="Bluhm B."/>
            <person name="Cannon C."/>
            <person name="Castanera R."/>
            <person name="Culley D."/>
            <person name="Daum C."/>
            <person name="Ezra D."/>
            <person name="Gonzalez J."/>
            <person name="Henrissat B."/>
            <person name="Kuo A."/>
            <person name="Liang C."/>
            <person name="Lipzen A."/>
            <person name="Lutzoni F."/>
            <person name="Magnuson J."/>
            <person name="Mondo S."/>
            <person name="Nolan M."/>
            <person name="Ohm R."/>
            <person name="Pangilinan J."/>
            <person name="Park H.-J."/>
            <person name="Ramirez L."/>
            <person name="Alfaro M."/>
            <person name="Sun H."/>
            <person name="Tritt A."/>
            <person name="Yoshinaga Y."/>
            <person name="Zwiers L.-H."/>
            <person name="Turgeon B."/>
            <person name="Goodwin S."/>
            <person name="Spatafora J."/>
            <person name="Crous P."/>
            <person name="Grigoriev I."/>
        </authorList>
    </citation>
    <scope>NUCLEOTIDE SEQUENCE</scope>
    <source>
        <strain evidence="11">CBS 121410</strain>
    </source>
</reference>
<feature type="region of interest" description="Disordered" evidence="9">
    <location>
        <begin position="193"/>
        <end position="212"/>
    </location>
</feature>
<evidence type="ECO:0000256" key="8">
    <source>
        <dbReference type="ARBA" id="ARBA00049295"/>
    </source>
</evidence>
<dbReference type="GO" id="GO:0005525">
    <property type="term" value="F:GTP binding"/>
    <property type="evidence" value="ECO:0007669"/>
    <property type="project" value="UniProtKB-KW"/>
</dbReference>
<dbReference type="GO" id="GO:0009231">
    <property type="term" value="P:riboflavin biosynthetic process"/>
    <property type="evidence" value="ECO:0007669"/>
    <property type="project" value="UniProtKB-KW"/>
</dbReference>
<evidence type="ECO:0000256" key="7">
    <source>
        <dbReference type="ARBA" id="ARBA00023134"/>
    </source>
</evidence>
<comment type="caution">
    <text evidence="11">The sequence shown here is derived from an EMBL/GenBank/DDBJ whole genome shotgun (WGS) entry which is preliminary data.</text>
</comment>
<feature type="compositionally biased region" description="Basic and acidic residues" evidence="9">
    <location>
        <begin position="31"/>
        <end position="47"/>
    </location>
</feature>
<dbReference type="CDD" id="cd00641">
    <property type="entry name" value="GTP_cyclohydro2"/>
    <property type="match status" value="1"/>
</dbReference>
<evidence type="ECO:0000256" key="3">
    <source>
        <dbReference type="ARBA" id="ARBA00012762"/>
    </source>
</evidence>
<dbReference type="InterPro" id="IPR000926">
    <property type="entry name" value="RibA"/>
</dbReference>
<dbReference type="Gene3D" id="3.40.50.10990">
    <property type="entry name" value="GTP cyclohydrolase II"/>
    <property type="match status" value="1"/>
</dbReference>
<evidence type="ECO:0000313" key="12">
    <source>
        <dbReference type="Proteomes" id="UP000799776"/>
    </source>
</evidence>
<dbReference type="GO" id="GO:0003935">
    <property type="term" value="F:GTP cyclohydrolase II activity"/>
    <property type="evidence" value="ECO:0007669"/>
    <property type="project" value="UniProtKB-EC"/>
</dbReference>